<organism evidence="2 3">
    <name type="scientific">Streptococcus caprae</name>
    <dbReference type="NCBI Taxonomy" id="1640501"/>
    <lineage>
        <taxon>Bacteria</taxon>
        <taxon>Bacillati</taxon>
        <taxon>Bacillota</taxon>
        <taxon>Bacilli</taxon>
        <taxon>Lactobacillales</taxon>
        <taxon>Streptococcaceae</taxon>
        <taxon>Streptococcus</taxon>
    </lineage>
</organism>
<feature type="transmembrane region" description="Helical" evidence="1">
    <location>
        <begin position="158"/>
        <end position="189"/>
    </location>
</feature>
<feature type="transmembrane region" description="Helical" evidence="1">
    <location>
        <begin position="122"/>
        <end position="146"/>
    </location>
</feature>
<keyword evidence="1" id="KW-1133">Transmembrane helix</keyword>
<protein>
    <submittedName>
        <fullName evidence="2">DUF2079 domain-containing protein</fullName>
    </submittedName>
</protein>
<feature type="transmembrane region" description="Helical" evidence="1">
    <location>
        <begin position="96"/>
        <end position="116"/>
    </location>
</feature>
<name>A0ABV8CTC4_9STRE</name>
<keyword evidence="3" id="KW-1185">Reference proteome</keyword>
<dbReference type="EMBL" id="JBHRZV010000004">
    <property type="protein sequence ID" value="MFC3927242.1"/>
    <property type="molecule type" value="Genomic_DNA"/>
</dbReference>
<feature type="transmembrane region" description="Helical" evidence="1">
    <location>
        <begin position="52"/>
        <end position="75"/>
    </location>
</feature>
<dbReference type="RefSeq" id="WP_380424535.1">
    <property type="nucleotide sequence ID" value="NZ_JBHRZV010000004.1"/>
</dbReference>
<feature type="transmembrane region" description="Helical" evidence="1">
    <location>
        <begin position="201"/>
        <end position="231"/>
    </location>
</feature>
<comment type="caution">
    <text evidence="2">The sequence shown here is derived from an EMBL/GenBank/DDBJ whole genome shotgun (WGS) entry which is preliminary data.</text>
</comment>
<dbReference type="Proteomes" id="UP001595807">
    <property type="component" value="Unassembled WGS sequence"/>
</dbReference>
<evidence type="ECO:0000313" key="3">
    <source>
        <dbReference type="Proteomes" id="UP001595807"/>
    </source>
</evidence>
<accession>A0ABV8CTC4</accession>
<evidence type="ECO:0000313" key="2">
    <source>
        <dbReference type="EMBL" id="MFC3927242.1"/>
    </source>
</evidence>
<proteinExistence type="predicted"/>
<evidence type="ECO:0000256" key="1">
    <source>
        <dbReference type="SAM" id="Phobius"/>
    </source>
</evidence>
<gene>
    <name evidence="2" type="ORF">ACFORF_01150</name>
</gene>
<feature type="transmembrane region" description="Helical" evidence="1">
    <location>
        <begin position="328"/>
        <end position="346"/>
    </location>
</feature>
<keyword evidence="1" id="KW-0812">Transmembrane</keyword>
<feature type="transmembrane region" description="Helical" evidence="1">
    <location>
        <begin position="352"/>
        <end position="373"/>
    </location>
</feature>
<keyword evidence="1" id="KW-0472">Membrane</keyword>
<sequence>MNETQEIHNVQVEETSVTSSLSRLHREHEVADNGTEFPGEKFKLVVPWFHKLYLVLFSIILAGLSVTVPTFFDFASPLQMQGLYMGQAFLNGQVPYADLFASGGILYYAALALATFLGSSMWLIFLEFVFYFISGIYFFKLVYFLTNRVETAAAFTPVFYLLNFGLGLGGLYAIQWANAFVLMGLWLLLTYFMGFRKDEWFIAYGFVAAVAIFIDVRTLVFWVLAFLVLSLHNIAKKRWKRGFYQNLCILWGLIIVIFTVGYFALNLQLIKPYIEQTIVYGLTHFTVDNQNLTYGLGAQLVLLLGSGLAYGIIFFFGHLGDDKELQSFKWLLLLTSLVYAVMAVLSQTFQTYPLLILLPFGLILTALATNHGYDKKLRKSEKVFEEPISRDIWGFFIKRHIFLPFLVVIAGVGLATYRYVTHLGLDSERSVIAQYIEENSSTSDKIYVWDTSTALYLETGRLSATQFVLPVEGTSSTTNQQLLEDQLLQNSATFIVVNKSLSLPATVQANLDSHYEEIVSESVSHFKIYHLN</sequence>
<feature type="transmembrane region" description="Helical" evidence="1">
    <location>
        <begin position="296"/>
        <end position="316"/>
    </location>
</feature>
<feature type="transmembrane region" description="Helical" evidence="1">
    <location>
        <begin position="243"/>
        <end position="265"/>
    </location>
</feature>
<feature type="transmembrane region" description="Helical" evidence="1">
    <location>
        <begin position="401"/>
        <end position="420"/>
    </location>
</feature>
<reference evidence="3" key="1">
    <citation type="journal article" date="2019" name="Int. J. Syst. Evol. Microbiol.">
        <title>The Global Catalogue of Microorganisms (GCM) 10K type strain sequencing project: providing services to taxonomists for standard genome sequencing and annotation.</title>
        <authorList>
            <consortium name="The Broad Institute Genomics Platform"/>
            <consortium name="The Broad Institute Genome Sequencing Center for Infectious Disease"/>
            <person name="Wu L."/>
            <person name="Ma J."/>
        </authorList>
    </citation>
    <scope>NUCLEOTIDE SEQUENCE [LARGE SCALE GENOMIC DNA]</scope>
    <source>
        <strain evidence="3">CCUG 67170</strain>
    </source>
</reference>